<dbReference type="RefSeq" id="XP_033529489.1">
    <property type="nucleotide sequence ID" value="XM_033682076.1"/>
</dbReference>
<protein>
    <recommendedName>
        <fullName evidence="2">Helitron helicase-like domain-containing protein</fullName>
    </recommendedName>
</protein>
<evidence type="ECO:0000313" key="5">
    <source>
        <dbReference type="RefSeq" id="XP_033529489.1"/>
    </source>
</evidence>
<dbReference type="OrthoDB" id="3928844at2759"/>
<dbReference type="EMBL" id="ML975211">
    <property type="protein sequence ID" value="KAF1807858.1"/>
    <property type="molecule type" value="Genomic_DNA"/>
</dbReference>
<keyword evidence="4" id="KW-1185">Reference proteome</keyword>
<dbReference type="Pfam" id="PF14214">
    <property type="entry name" value="Helitron_like_N"/>
    <property type="match status" value="1"/>
</dbReference>
<reference evidence="3 5" key="1">
    <citation type="submission" date="2020-01" db="EMBL/GenBank/DDBJ databases">
        <authorList>
            <consortium name="DOE Joint Genome Institute"/>
            <person name="Haridas S."/>
            <person name="Albert R."/>
            <person name="Binder M."/>
            <person name="Bloem J."/>
            <person name="Labutti K."/>
            <person name="Salamov A."/>
            <person name="Andreopoulos B."/>
            <person name="Baker S.E."/>
            <person name="Barry K."/>
            <person name="Bills G."/>
            <person name="Bluhm B.H."/>
            <person name="Cannon C."/>
            <person name="Castanera R."/>
            <person name="Culley D.E."/>
            <person name="Daum C."/>
            <person name="Ezra D."/>
            <person name="Gonzalez J.B."/>
            <person name="Henrissat B."/>
            <person name="Kuo A."/>
            <person name="Liang C."/>
            <person name="Lipzen A."/>
            <person name="Lutzoni F."/>
            <person name="Magnuson J."/>
            <person name="Mondo S."/>
            <person name="Nolan M."/>
            <person name="Ohm R."/>
            <person name="Pangilinan J."/>
            <person name="Park H.-J."/>
            <person name="Ramirez L."/>
            <person name="Alfaro M."/>
            <person name="Sun H."/>
            <person name="Tritt A."/>
            <person name="Yoshinaga Y."/>
            <person name="Zwiers L.-H."/>
            <person name="Turgeon B.G."/>
            <person name="Goodwin S.B."/>
            <person name="Spatafora J.W."/>
            <person name="Crous P.W."/>
            <person name="Grigoriev I.V."/>
        </authorList>
    </citation>
    <scope>NUCLEOTIDE SEQUENCE</scope>
    <source>
        <strain evidence="3 5">CBS 781.70</strain>
    </source>
</reference>
<evidence type="ECO:0000313" key="4">
    <source>
        <dbReference type="Proteomes" id="UP000504638"/>
    </source>
</evidence>
<evidence type="ECO:0000259" key="2">
    <source>
        <dbReference type="Pfam" id="PF14214"/>
    </source>
</evidence>
<gene>
    <name evidence="3 5" type="ORF">P152DRAFT_485913</name>
</gene>
<reference evidence="5" key="2">
    <citation type="submission" date="2020-04" db="EMBL/GenBank/DDBJ databases">
        <authorList>
            <consortium name="NCBI Genome Project"/>
        </authorList>
    </citation>
    <scope>NUCLEOTIDE SEQUENCE</scope>
    <source>
        <strain evidence="5">CBS 781.70</strain>
    </source>
</reference>
<evidence type="ECO:0000256" key="1">
    <source>
        <dbReference type="SAM" id="MobiDB-lite"/>
    </source>
</evidence>
<evidence type="ECO:0000313" key="3">
    <source>
        <dbReference type="EMBL" id="KAF1807858.1"/>
    </source>
</evidence>
<dbReference type="InterPro" id="IPR025476">
    <property type="entry name" value="Helitron_helicase-like"/>
</dbReference>
<feature type="region of interest" description="Disordered" evidence="1">
    <location>
        <begin position="309"/>
        <end position="329"/>
    </location>
</feature>
<dbReference type="AlphaFoldDB" id="A0A6G1FQ52"/>
<proteinExistence type="predicted"/>
<dbReference type="GeneID" id="54422646"/>
<feature type="non-terminal residue" evidence="3">
    <location>
        <position position="348"/>
    </location>
</feature>
<feature type="domain" description="Helitron helicase-like" evidence="2">
    <location>
        <begin position="6"/>
        <end position="159"/>
    </location>
</feature>
<accession>A0A6G1FQ52</accession>
<organism evidence="3">
    <name type="scientific">Eremomyces bilateralis CBS 781.70</name>
    <dbReference type="NCBI Taxonomy" id="1392243"/>
    <lineage>
        <taxon>Eukaryota</taxon>
        <taxon>Fungi</taxon>
        <taxon>Dikarya</taxon>
        <taxon>Ascomycota</taxon>
        <taxon>Pezizomycotina</taxon>
        <taxon>Dothideomycetes</taxon>
        <taxon>Dothideomycetes incertae sedis</taxon>
        <taxon>Eremomycetales</taxon>
        <taxon>Eremomycetaceae</taxon>
        <taxon>Eremomyces</taxon>
    </lineage>
</organism>
<reference evidence="5" key="3">
    <citation type="submission" date="2025-04" db="UniProtKB">
        <authorList>
            <consortium name="RefSeq"/>
        </authorList>
    </citation>
    <scope>IDENTIFICATION</scope>
    <source>
        <strain evidence="5">CBS 781.70</strain>
    </source>
</reference>
<dbReference type="Proteomes" id="UP000504638">
    <property type="component" value="Unplaced"/>
</dbReference>
<name>A0A6G1FQ52_9PEZI</name>
<sequence>MASVARKDFPAVERIVRSLNAERLERAKGELEVSRTTSDEDVNRLLRSLSLYGYRQPMSRESRLSMRRKIQSLIIRDGIPAIWFTLNPNDITNPIKLRLAAYRTRDPEVAKAFLTSLDLAYKRARLAISDPLSSAIFFYREISLFFKHYDLDYEAFSAVRAERSVTSDISPLLANREQFAAAFEEEANLCAGATQIHTHSPTCVKYSINGQTRRNQDLCRFKAPWKLVERTAFTEEGVLQIRRTHSMVNRWNKAIAVGLRHNHDISFIGTQYKTMALVFYLTNYATKVEDPVSKRVAAAAELISAHNGATAERQEGATDGPITGNGSENQTRQFLMRIANRIFTERPL</sequence>